<dbReference type="EMBL" id="GISG01250398">
    <property type="protein sequence ID" value="MBA4671270.1"/>
    <property type="molecule type" value="Transcribed_RNA"/>
</dbReference>
<dbReference type="AlphaFoldDB" id="A0A7C9ANP7"/>
<organism evidence="1">
    <name type="scientific">Opuntia streptacantha</name>
    <name type="common">Prickly pear cactus</name>
    <name type="synonym">Opuntia cardona</name>
    <dbReference type="NCBI Taxonomy" id="393608"/>
    <lineage>
        <taxon>Eukaryota</taxon>
        <taxon>Viridiplantae</taxon>
        <taxon>Streptophyta</taxon>
        <taxon>Embryophyta</taxon>
        <taxon>Tracheophyta</taxon>
        <taxon>Spermatophyta</taxon>
        <taxon>Magnoliopsida</taxon>
        <taxon>eudicotyledons</taxon>
        <taxon>Gunneridae</taxon>
        <taxon>Pentapetalae</taxon>
        <taxon>Caryophyllales</taxon>
        <taxon>Cactineae</taxon>
        <taxon>Cactaceae</taxon>
        <taxon>Opuntioideae</taxon>
        <taxon>Opuntia</taxon>
    </lineage>
</organism>
<sequence>MVNLNQGCGGRTILATNKPMSEPEIVARTTLNGMNHHSIIFSRVIDFPSSANIKQGSSRAKTNPLSNLRPFGGRMLMYLVAMRKPRKQTVKTLAMGRIAILMVDRRD</sequence>
<protein>
    <submittedName>
        <fullName evidence="1">Uncharacterized protein</fullName>
    </submittedName>
</protein>
<reference evidence="1" key="2">
    <citation type="submission" date="2020-07" db="EMBL/GenBank/DDBJ databases">
        <authorList>
            <person name="Vera ALvarez R."/>
            <person name="Arias-Moreno D.M."/>
            <person name="Jimenez-Jacinto V."/>
            <person name="Jimenez-Bremont J.F."/>
            <person name="Swaminathan K."/>
            <person name="Moose S.P."/>
            <person name="Guerrero-Gonzalez M.L."/>
            <person name="Marino-Ramirez L."/>
            <person name="Landsman D."/>
            <person name="Rodriguez-Kessler M."/>
            <person name="Delgado-Sanchez P."/>
        </authorList>
    </citation>
    <scope>NUCLEOTIDE SEQUENCE</scope>
    <source>
        <tissue evidence="1">Cladode</tissue>
    </source>
</reference>
<name>A0A7C9ANP7_OPUST</name>
<reference evidence="1" key="1">
    <citation type="journal article" date="2013" name="J. Plant Res.">
        <title>Effect of fungi and light on seed germination of three Opuntia species from semiarid lands of central Mexico.</title>
        <authorList>
            <person name="Delgado-Sanchez P."/>
            <person name="Jimenez-Bremont J.F."/>
            <person name="Guerrero-Gonzalez Mde L."/>
            <person name="Flores J."/>
        </authorList>
    </citation>
    <scope>NUCLEOTIDE SEQUENCE</scope>
    <source>
        <tissue evidence="1">Cladode</tissue>
    </source>
</reference>
<accession>A0A7C9ANP7</accession>
<proteinExistence type="predicted"/>
<evidence type="ECO:0000313" key="1">
    <source>
        <dbReference type="EMBL" id="MBA4671270.1"/>
    </source>
</evidence>